<accession>A0A158I854</accession>
<dbReference type="AlphaFoldDB" id="A0A158I854"/>
<organism evidence="1 2">
    <name type="scientific">Caballeronia udeis</name>
    <dbReference type="NCBI Taxonomy" id="1232866"/>
    <lineage>
        <taxon>Bacteria</taxon>
        <taxon>Pseudomonadati</taxon>
        <taxon>Pseudomonadota</taxon>
        <taxon>Betaproteobacteria</taxon>
        <taxon>Burkholderiales</taxon>
        <taxon>Burkholderiaceae</taxon>
        <taxon>Caballeronia</taxon>
    </lineage>
</organism>
<proteinExistence type="predicted"/>
<reference evidence="1 2" key="1">
    <citation type="submission" date="2016-01" db="EMBL/GenBank/DDBJ databases">
        <authorList>
            <person name="Oliw E.H."/>
        </authorList>
    </citation>
    <scope>NUCLEOTIDE SEQUENCE [LARGE SCALE GENOMIC DNA]</scope>
    <source>
        <strain evidence="1">LMG 27134</strain>
    </source>
</reference>
<name>A0A158I854_9BURK</name>
<dbReference type="EMBL" id="FCOK02000043">
    <property type="protein sequence ID" value="SAL52762.1"/>
    <property type="molecule type" value="Genomic_DNA"/>
</dbReference>
<evidence type="ECO:0000313" key="2">
    <source>
        <dbReference type="Proteomes" id="UP000054683"/>
    </source>
</evidence>
<protein>
    <recommendedName>
        <fullName evidence="3">Ribosomal protein S14</fullName>
    </recommendedName>
</protein>
<dbReference type="Proteomes" id="UP000054683">
    <property type="component" value="Unassembled WGS sequence"/>
</dbReference>
<evidence type="ECO:0000313" key="1">
    <source>
        <dbReference type="EMBL" id="SAL52762.1"/>
    </source>
</evidence>
<dbReference type="OrthoDB" id="9152922at2"/>
<sequence>MMHKENAENTQCSATGARILLLERPKADLLVVDWSDARRGHCGSQHWRIVRARASGRCAFSGAEIHKGDAVFKPKRSEATLNPGDMILVSAVPDNVDTGSEQLTEPFSALLPATSC</sequence>
<gene>
    <name evidence="1" type="ORF">AWB69_05492</name>
</gene>
<dbReference type="Pfam" id="PF11811">
    <property type="entry name" value="DUF3331"/>
    <property type="match status" value="1"/>
</dbReference>
<dbReference type="InterPro" id="IPR021769">
    <property type="entry name" value="DUF3331"/>
</dbReference>
<evidence type="ECO:0008006" key="3">
    <source>
        <dbReference type="Google" id="ProtNLM"/>
    </source>
</evidence>